<dbReference type="EMBL" id="HACG01031124">
    <property type="protein sequence ID" value="CEK77989.1"/>
    <property type="molecule type" value="Transcribed_RNA"/>
</dbReference>
<proteinExistence type="predicted"/>
<protein>
    <submittedName>
        <fullName evidence="1">Uncharacterized protein</fullName>
    </submittedName>
</protein>
<accession>A0A0B7AAJ0</accession>
<organism evidence="1">
    <name type="scientific">Arion vulgaris</name>
    <dbReference type="NCBI Taxonomy" id="1028688"/>
    <lineage>
        <taxon>Eukaryota</taxon>
        <taxon>Metazoa</taxon>
        <taxon>Spiralia</taxon>
        <taxon>Lophotrochozoa</taxon>
        <taxon>Mollusca</taxon>
        <taxon>Gastropoda</taxon>
        <taxon>Heterobranchia</taxon>
        <taxon>Euthyneura</taxon>
        <taxon>Panpulmonata</taxon>
        <taxon>Eupulmonata</taxon>
        <taxon>Stylommatophora</taxon>
        <taxon>Helicina</taxon>
        <taxon>Arionoidea</taxon>
        <taxon>Arionidae</taxon>
        <taxon>Arion</taxon>
    </lineage>
</organism>
<reference evidence="1" key="1">
    <citation type="submission" date="2014-12" db="EMBL/GenBank/DDBJ databases">
        <title>Insight into the proteome of Arion vulgaris.</title>
        <authorList>
            <person name="Aradska J."/>
            <person name="Bulat T."/>
            <person name="Smidak R."/>
            <person name="Sarate P."/>
            <person name="Gangsoo J."/>
            <person name="Sialana F."/>
            <person name="Bilban M."/>
            <person name="Lubec G."/>
        </authorList>
    </citation>
    <scope>NUCLEOTIDE SEQUENCE</scope>
    <source>
        <tissue evidence="1">Skin</tissue>
    </source>
</reference>
<dbReference type="AlphaFoldDB" id="A0A0B7AAJ0"/>
<gene>
    <name evidence="1" type="primary">ORF107697</name>
</gene>
<evidence type="ECO:0000313" key="1">
    <source>
        <dbReference type="EMBL" id="CEK77989.1"/>
    </source>
</evidence>
<name>A0A0B7AAJ0_9EUPU</name>
<sequence length="56" mass="6477">MMKGKRPRGRPRNRGKDSIEVDLEILVINNWEEKAKSRDECGRVISTAMNLKFSES</sequence>